<keyword evidence="2" id="KW-0732">Signal</keyword>
<proteinExistence type="predicted"/>
<keyword evidence="4" id="KW-1185">Reference proteome</keyword>
<evidence type="ECO:0000256" key="1">
    <source>
        <dbReference type="SAM" id="MobiDB-lite"/>
    </source>
</evidence>
<gene>
    <name evidence="3" type="ORF">DHEL01_v207618</name>
</gene>
<accession>A0A2P5HUS8</accession>
<sequence>MRFVKNLIATAALATVAAGLPAANNNNHLLDTLGKESTVVPGASTTASIPVHSSPGAIITTGSNLPSAPLSRLQESIIISGASTTPSVTVRTTPGAVITTGSNLPIAPISRLQEGVIIPSGGAIPVYEGADGHVTLTGMPPRRGVDGELMHVVVTVTVTESASSPVVPTDPVSVTGAAVDAAQVTYAPKPPTGPGGGHPDVAVEGRQMLPISSLLSLGERQMLPMPTTSSSVLSARTAPGTPYGHQPNVDVDWVPEHTTIDVATTIVSTTCAHKSCTTFTLTSTDAVTRSPSTFIGGLPTPTVVDYTTTWSPNLPVDTARDQEEVSITHTASYTITLSESIPIPTTLDPTWFPLPSTTGGSASDEPFNAPAPVPTLLTEKEDKVV</sequence>
<organism evidence="3 4">
    <name type="scientific">Diaporthe helianthi</name>
    <dbReference type="NCBI Taxonomy" id="158607"/>
    <lineage>
        <taxon>Eukaryota</taxon>
        <taxon>Fungi</taxon>
        <taxon>Dikarya</taxon>
        <taxon>Ascomycota</taxon>
        <taxon>Pezizomycotina</taxon>
        <taxon>Sordariomycetes</taxon>
        <taxon>Sordariomycetidae</taxon>
        <taxon>Diaporthales</taxon>
        <taxon>Diaporthaceae</taxon>
        <taxon>Diaporthe</taxon>
    </lineage>
</organism>
<evidence type="ECO:0000313" key="4">
    <source>
        <dbReference type="Proteomes" id="UP000094444"/>
    </source>
</evidence>
<dbReference type="EMBL" id="MAVT02000700">
    <property type="protein sequence ID" value="POS73995.1"/>
    <property type="molecule type" value="Genomic_DNA"/>
</dbReference>
<evidence type="ECO:0000256" key="2">
    <source>
        <dbReference type="SAM" id="SignalP"/>
    </source>
</evidence>
<dbReference type="InParanoid" id="A0A2P5HUS8"/>
<reference evidence="3" key="1">
    <citation type="submission" date="2017-09" db="EMBL/GenBank/DDBJ databases">
        <title>Polyketide synthases of a Diaporthe helianthi virulent isolate.</title>
        <authorList>
            <person name="Baroncelli R."/>
        </authorList>
    </citation>
    <scope>NUCLEOTIDE SEQUENCE [LARGE SCALE GENOMIC DNA]</scope>
    <source>
        <strain evidence="3">7/96</strain>
    </source>
</reference>
<feature type="signal peptide" evidence="2">
    <location>
        <begin position="1"/>
        <end position="19"/>
    </location>
</feature>
<feature type="region of interest" description="Disordered" evidence="1">
    <location>
        <begin position="355"/>
        <end position="385"/>
    </location>
</feature>
<dbReference type="Proteomes" id="UP000094444">
    <property type="component" value="Unassembled WGS sequence"/>
</dbReference>
<feature type="chain" id="PRO_5015130588" evidence="2">
    <location>
        <begin position="20"/>
        <end position="385"/>
    </location>
</feature>
<name>A0A2P5HUS8_DIAHE</name>
<comment type="caution">
    <text evidence="3">The sequence shown here is derived from an EMBL/GenBank/DDBJ whole genome shotgun (WGS) entry which is preliminary data.</text>
</comment>
<evidence type="ECO:0000313" key="3">
    <source>
        <dbReference type="EMBL" id="POS73995.1"/>
    </source>
</evidence>
<protein>
    <submittedName>
        <fullName evidence="3">Uncharacterized protein</fullName>
    </submittedName>
</protein>
<dbReference type="AlphaFoldDB" id="A0A2P5HUS8"/>